<dbReference type="EMBL" id="CP012029">
    <property type="protein sequence ID" value="ALO26999.1"/>
    <property type="molecule type" value="Genomic_DNA"/>
</dbReference>
<dbReference type="RefSeq" id="WP_002734356.1">
    <property type="nucleotide sequence ID" value="NZ_CP012029.1"/>
</dbReference>
<dbReference type="GeneID" id="61174659"/>
<dbReference type="Proteomes" id="UP000058857">
    <property type="component" value="Chromosome 1"/>
</dbReference>
<proteinExistence type="predicted"/>
<reference evidence="2 3" key="1">
    <citation type="journal article" date="2015" name="PLoS Negl. Trop. Dis.">
        <title>Distribution of Plasmids in Distinct Leptospira Pathogenic Species.</title>
        <authorList>
            <person name="Wang Y."/>
            <person name="Zhuang X."/>
            <person name="Zhong Y."/>
            <person name="Zhang C."/>
            <person name="Zhang Y."/>
            <person name="Zeng L."/>
            <person name="Zhu Y."/>
            <person name="He P."/>
            <person name="Dong K."/>
            <person name="Pal U."/>
            <person name="Guo X."/>
            <person name="Qin J."/>
        </authorList>
    </citation>
    <scope>NUCLEOTIDE SEQUENCE [LARGE SCALE GENOMIC DNA]</scope>
    <source>
        <strain evidence="2 3">56604</strain>
    </source>
</reference>
<protein>
    <submittedName>
        <fullName evidence="2">Uncharacterized protein</fullName>
    </submittedName>
</protein>
<gene>
    <name evidence="2" type="ORF">LBBP_02779</name>
</gene>
<organism evidence="2">
    <name type="scientific">Leptospira borgpetersenii serovar Ballum</name>
    <dbReference type="NCBI Taxonomy" id="280505"/>
    <lineage>
        <taxon>Bacteria</taxon>
        <taxon>Pseudomonadati</taxon>
        <taxon>Spirochaetota</taxon>
        <taxon>Spirochaetia</taxon>
        <taxon>Leptospirales</taxon>
        <taxon>Leptospiraceae</taxon>
        <taxon>Leptospira</taxon>
    </lineage>
</organism>
<evidence type="ECO:0000313" key="2">
    <source>
        <dbReference type="EMBL" id="ALO26999.1"/>
    </source>
</evidence>
<evidence type="ECO:0000313" key="3">
    <source>
        <dbReference type="Proteomes" id="UP000058857"/>
    </source>
</evidence>
<dbReference type="PATRIC" id="fig|280505.15.peg.2709"/>
<dbReference type="AlphaFoldDB" id="A0A0E3AZZ8"/>
<evidence type="ECO:0000256" key="1">
    <source>
        <dbReference type="SAM" id="MobiDB-lite"/>
    </source>
</evidence>
<name>A0A0E3AZZ8_LEPBO</name>
<accession>A0A0E3AZZ8</accession>
<feature type="region of interest" description="Disordered" evidence="1">
    <location>
        <begin position="214"/>
        <end position="254"/>
    </location>
</feature>
<sequence length="268" mass="32342">MIQREIDDNKTREEKIKFLEQYLQDHPVFEVVDLYKWLYYGEFGEVEKQEFYSEEIEVVPELQSILNDLKAEEGKPYSERVWEPLGFSQRYLLVYLTPYVKRDYPLKRLVNLMQRSSAFQGYRMRFKLDWIILKDIITEKMPVFTKQEFNDFEDRIGFQQLPDVELSDTYRNAYPASFRVVSAKLFYEYFPEFVKEPQGFSLLTEMGREREPELELSKQEDSFVSETEQVVQKKHARETKKRTENQGFSTEDEELYEENLENFNFDGL</sequence>